<reference evidence="3 4" key="1">
    <citation type="submission" date="2018-05" db="EMBL/GenBank/DDBJ databases">
        <title>Genomic Encyclopedia of Archaeal and Bacterial Type Strains, Phase II (KMG-II): from individual species to whole genera.</title>
        <authorList>
            <person name="Goeker M."/>
        </authorList>
    </citation>
    <scope>NUCLEOTIDE SEQUENCE [LARGE SCALE GENOMIC DNA]</scope>
    <source>
        <strain evidence="3 4">DSM 22214</strain>
    </source>
</reference>
<name>A0A316EJI4_9BACT</name>
<dbReference type="Pfam" id="PF03960">
    <property type="entry name" value="ArsC"/>
    <property type="match status" value="1"/>
</dbReference>
<comment type="similarity">
    <text evidence="1 2">Belongs to the ArsC family.</text>
</comment>
<evidence type="ECO:0000313" key="3">
    <source>
        <dbReference type="EMBL" id="PWK29009.1"/>
    </source>
</evidence>
<dbReference type="RefSeq" id="WP_109741335.1">
    <property type="nucleotide sequence ID" value="NZ_QGGO01000002.1"/>
</dbReference>
<keyword evidence="4" id="KW-1185">Reference proteome</keyword>
<dbReference type="PANTHER" id="PTHR30041:SF8">
    <property type="entry name" value="PROTEIN YFFB"/>
    <property type="match status" value="1"/>
</dbReference>
<evidence type="ECO:0000256" key="1">
    <source>
        <dbReference type="ARBA" id="ARBA00007198"/>
    </source>
</evidence>
<evidence type="ECO:0000256" key="2">
    <source>
        <dbReference type="PROSITE-ProRule" id="PRU01282"/>
    </source>
</evidence>
<organism evidence="3 4">
    <name type="scientific">Arcicella aurantiaca</name>
    <dbReference type="NCBI Taxonomy" id="591202"/>
    <lineage>
        <taxon>Bacteria</taxon>
        <taxon>Pseudomonadati</taxon>
        <taxon>Bacteroidota</taxon>
        <taxon>Cytophagia</taxon>
        <taxon>Cytophagales</taxon>
        <taxon>Flectobacillaceae</taxon>
        <taxon>Arcicella</taxon>
    </lineage>
</organism>
<protein>
    <submittedName>
        <fullName evidence="3">Arsenate reductase</fullName>
    </submittedName>
</protein>
<dbReference type="OrthoDB" id="9794155at2"/>
<dbReference type="PANTHER" id="PTHR30041">
    <property type="entry name" value="ARSENATE REDUCTASE"/>
    <property type="match status" value="1"/>
</dbReference>
<dbReference type="EMBL" id="QGGO01000002">
    <property type="protein sequence ID" value="PWK29009.1"/>
    <property type="molecule type" value="Genomic_DNA"/>
</dbReference>
<comment type="caution">
    <text evidence="3">The sequence shown here is derived from an EMBL/GenBank/DDBJ whole genome shotgun (WGS) entry which is preliminary data.</text>
</comment>
<proteinExistence type="inferred from homology"/>
<dbReference type="Gene3D" id="3.40.30.10">
    <property type="entry name" value="Glutaredoxin"/>
    <property type="match status" value="1"/>
</dbReference>
<dbReference type="InterPro" id="IPR006504">
    <property type="entry name" value="Tscrpt_reg_Spx/MgsR"/>
</dbReference>
<evidence type="ECO:0000313" key="4">
    <source>
        <dbReference type="Proteomes" id="UP000245489"/>
    </source>
</evidence>
<sequence>MYKVYGIKNCDTMKKAMTWLTENNVPFEFHDYKKEGISEEKIQEWLTQKPWDVLINKAGTTWKKLSDEEKSTDEIGASKLMIDKPSMIKRPIIENDKIVVMGFNADNYEQIFK</sequence>
<dbReference type="CDD" id="cd03035">
    <property type="entry name" value="ArsC_Yffb"/>
    <property type="match status" value="1"/>
</dbReference>
<dbReference type="Proteomes" id="UP000245489">
    <property type="component" value="Unassembled WGS sequence"/>
</dbReference>
<dbReference type="NCBIfam" id="TIGR01617">
    <property type="entry name" value="arsC_related"/>
    <property type="match status" value="1"/>
</dbReference>
<dbReference type="NCBIfam" id="NF008107">
    <property type="entry name" value="PRK10853.1"/>
    <property type="match status" value="1"/>
</dbReference>
<dbReference type="PROSITE" id="PS51353">
    <property type="entry name" value="ARSC"/>
    <property type="match status" value="1"/>
</dbReference>
<dbReference type="InterPro" id="IPR006660">
    <property type="entry name" value="Arsenate_reductase-like"/>
</dbReference>
<gene>
    <name evidence="3" type="ORF">LV89_00563</name>
</gene>
<dbReference type="SUPFAM" id="SSF52833">
    <property type="entry name" value="Thioredoxin-like"/>
    <property type="match status" value="1"/>
</dbReference>
<dbReference type="InterPro" id="IPR036249">
    <property type="entry name" value="Thioredoxin-like_sf"/>
</dbReference>
<accession>A0A316EJI4</accession>
<dbReference type="AlphaFoldDB" id="A0A316EJI4"/>